<feature type="domain" description="Chitin-binding type-2" evidence="8">
    <location>
        <begin position="121"/>
        <end position="177"/>
    </location>
</feature>
<name>A0A182K5E7_9DIPT</name>
<proteinExistence type="predicted"/>
<dbReference type="Pfam" id="PF01607">
    <property type="entry name" value="CBM_14"/>
    <property type="match status" value="3"/>
</dbReference>
<feature type="chain" id="PRO_5008125054" description="Chitin-binding type-2 domain-containing protein" evidence="7">
    <location>
        <begin position="24"/>
        <end position="241"/>
    </location>
</feature>
<feature type="compositionally biased region" description="Low complexity" evidence="6">
    <location>
        <begin position="89"/>
        <end position="108"/>
    </location>
</feature>
<accession>A0A182K5E7</accession>
<dbReference type="GO" id="GO:0005576">
    <property type="term" value="C:extracellular region"/>
    <property type="evidence" value="ECO:0007669"/>
    <property type="project" value="InterPro"/>
</dbReference>
<dbReference type="Proteomes" id="UP000075881">
    <property type="component" value="Unassembled WGS sequence"/>
</dbReference>
<evidence type="ECO:0000256" key="3">
    <source>
        <dbReference type="ARBA" id="ARBA00022737"/>
    </source>
</evidence>
<dbReference type="VEuPathDB" id="VectorBase:ACHR005982"/>
<dbReference type="AlphaFoldDB" id="A0A182K5E7"/>
<dbReference type="Gene3D" id="2.170.140.10">
    <property type="entry name" value="Chitin binding domain"/>
    <property type="match status" value="3"/>
</dbReference>
<dbReference type="PANTHER" id="PTHR23301">
    <property type="entry name" value="CHITIN BINDING PERITROPHIN-A"/>
    <property type="match status" value="1"/>
</dbReference>
<dbReference type="SUPFAM" id="SSF57625">
    <property type="entry name" value="Invertebrate chitin-binding proteins"/>
    <property type="match status" value="3"/>
</dbReference>
<keyword evidence="4" id="KW-1015">Disulfide bond</keyword>
<feature type="signal peptide" evidence="7">
    <location>
        <begin position="1"/>
        <end position="23"/>
    </location>
</feature>
<evidence type="ECO:0000256" key="2">
    <source>
        <dbReference type="ARBA" id="ARBA00022729"/>
    </source>
</evidence>
<evidence type="ECO:0000256" key="1">
    <source>
        <dbReference type="ARBA" id="ARBA00022669"/>
    </source>
</evidence>
<dbReference type="InterPro" id="IPR036508">
    <property type="entry name" value="Chitin-bd_dom_sf"/>
</dbReference>
<reference evidence="9" key="2">
    <citation type="submission" date="2020-05" db="UniProtKB">
        <authorList>
            <consortium name="EnsemblMetazoa"/>
        </authorList>
    </citation>
    <scope>IDENTIFICATION</scope>
    <source>
        <strain evidence="9">ACHKN1017</strain>
    </source>
</reference>
<keyword evidence="10" id="KW-1185">Reference proteome</keyword>
<dbReference type="PROSITE" id="PS50940">
    <property type="entry name" value="CHIT_BIND_II"/>
    <property type="match status" value="3"/>
</dbReference>
<dbReference type="InterPro" id="IPR051940">
    <property type="entry name" value="Chitin_bind-dev_reg"/>
</dbReference>
<keyword evidence="1" id="KW-0147">Chitin-binding</keyword>
<evidence type="ECO:0000313" key="9">
    <source>
        <dbReference type="EnsemblMetazoa" id="ACHR005982-PA"/>
    </source>
</evidence>
<feature type="domain" description="Chitin-binding type-2" evidence="8">
    <location>
        <begin position="182"/>
        <end position="238"/>
    </location>
</feature>
<keyword evidence="2 7" id="KW-0732">Signal</keyword>
<dbReference type="EnsemblMetazoa" id="ACHR005982-RA">
    <property type="protein sequence ID" value="ACHR005982-PA"/>
    <property type="gene ID" value="ACHR005982"/>
</dbReference>
<keyword evidence="3" id="KW-0677">Repeat</keyword>
<evidence type="ECO:0000256" key="4">
    <source>
        <dbReference type="ARBA" id="ARBA00023157"/>
    </source>
</evidence>
<evidence type="ECO:0000259" key="8">
    <source>
        <dbReference type="PROSITE" id="PS50940"/>
    </source>
</evidence>
<sequence length="241" mass="26283">MALQQVLNVALVVAVLSNVPTEGADLTKLCEGVLFGTFPHPDDCQRYVVCVPGNMIVRSCPVGYAFHPEVQFCVQESLYQCNTVVTSGPEETTTITTTPPTTPEPTTTAGPECASRPSWESFFCDNARRALVANPMNCTQYIHCQQEVPRNQLCPTGTVFNDLYQDCLPSEQETCAMASVRGDFCADRADGSYAHPFLCNRFITCVQRQLRLESCPPFFVFSATVAHCVKGSAVACSSLLS</sequence>
<protein>
    <recommendedName>
        <fullName evidence="8">Chitin-binding type-2 domain-containing protein</fullName>
    </recommendedName>
</protein>
<keyword evidence="5" id="KW-0325">Glycoprotein</keyword>
<dbReference type="STRING" id="43041.A0A182K5E7"/>
<evidence type="ECO:0000256" key="7">
    <source>
        <dbReference type="SAM" id="SignalP"/>
    </source>
</evidence>
<dbReference type="SMART" id="SM00494">
    <property type="entry name" value="ChtBD2"/>
    <property type="match status" value="3"/>
</dbReference>
<feature type="region of interest" description="Disordered" evidence="6">
    <location>
        <begin position="89"/>
        <end position="114"/>
    </location>
</feature>
<evidence type="ECO:0000256" key="5">
    <source>
        <dbReference type="ARBA" id="ARBA00023180"/>
    </source>
</evidence>
<dbReference type="InterPro" id="IPR002557">
    <property type="entry name" value="Chitin-bd_dom"/>
</dbReference>
<dbReference type="PANTHER" id="PTHR23301:SF0">
    <property type="entry name" value="CHITIN-BINDING TYPE-2 DOMAIN-CONTAINING PROTEIN-RELATED"/>
    <property type="match status" value="1"/>
</dbReference>
<feature type="domain" description="Chitin-binding type-2" evidence="8">
    <location>
        <begin position="27"/>
        <end position="83"/>
    </location>
</feature>
<organism evidence="9 10">
    <name type="scientific">Anopheles christyi</name>
    <dbReference type="NCBI Taxonomy" id="43041"/>
    <lineage>
        <taxon>Eukaryota</taxon>
        <taxon>Metazoa</taxon>
        <taxon>Ecdysozoa</taxon>
        <taxon>Arthropoda</taxon>
        <taxon>Hexapoda</taxon>
        <taxon>Insecta</taxon>
        <taxon>Pterygota</taxon>
        <taxon>Neoptera</taxon>
        <taxon>Endopterygota</taxon>
        <taxon>Diptera</taxon>
        <taxon>Nematocera</taxon>
        <taxon>Culicoidea</taxon>
        <taxon>Culicidae</taxon>
        <taxon>Anophelinae</taxon>
        <taxon>Anopheles</taxon>
    </lineage>
</organism>
<dbReference type="GO" id="GO:0008061">
    <property type="term" value="F:chitin binding"/>
    <property type="evidence" value="ECO:0007669"/>
    <property type="project" value="UniProtKB-KW"/>
</dbReference>
<evidence type="ECO:0000256" key="6">
    <source>
        <dbReference type="SAM" id="MobiDB-lite"/>
    </source>
</evidence>
<reference evidence="10" key="1">
    <citation type="submission" date="2013-03" db="EMBL/GenBank/DDBJ databases">
        <title>The Genome Sequence of Anopheles christyi ACHKN1017.</title>
        <authorList>
            <consortium name="The Broad Institute Genomics Platform"/>
            <person name="Neafsey D.E."/>
            <person name="Besansky N."/>
            <person name="Walker B."/>
            <person name="Young S.K."/>
            <person name="Zeng Q."/>
            <person name="Gargeya S."/>
            <person name="Fitzgerald M."/>
            <person name="Haas B."/>
            <person name="Abouelleil A."/>
            <person name="Allen A.W."/>
            <person name="Alvarado L."/>
            <person name="Arachchi H.M."/>
            <person name="Berlin A.M."/>
            <person name="Chapman S.B."/>
            <person name="Gainer-Dewar J."/>
            <person name="Goldberg J."/>
            <person name="Griggs A."/>
            <person name="Gujja S."/>
            <person name="Hansen M."/>
            <person name="Howarth C."/>
            <person name="Imamovic A."/>
            <person name="Ireland A."/>
            <person name="Larimer J."/>
            <person name="McCowan C."/>
            <person name="Murphy C."/>
            <person name="Pearson M."/>
            <person name="Poon T.W."/>
            <person name="Priest M."/>
            <person name="Roberts A."/>
            <person name="Saif S."/>
            <person name="Shea T."/>
            <person name="Sisk P."/>
            <person name="Sykes S."/>
            <person name="Wortman J."/>
            <person name="Nusbaum C."/>
            <person name="Birren B."/>
        </authorList>
    </citation>
    <scope>NUCLEOTIDE SEQUENCE [LARGE SCALE GENOMIC DNA]</scope>
    <source>
        <strain evidence="10">ACHKN1017</strain>
    </source>
</reference>
<evidence type="ECO:0000313" key="10">
    <source>
        <dbReference type="Proteomes" id="UP000075881"/>
    </source>
</evidence>